<dbReference type="PROSITE" id="PS50897">
    <property type="entry name" value="CTLH"/>
    <property type="match status" value="1"/>
</dbReference>
<evidence type="ECO:0000313" key="4">
    <source>
        <dbReference type="Proteomes" id="UP001472866"/>
    </source>
</evidence>
<feature type="region of interest" description="Disordered" evidence="1">
    <location>
        <begin position="216"/>
        <end position="240"/>
    </location>
</feature>
<protein>
    <submittedName>
        <fullName evidence="3">Glucose-induced degradation 8-like protein</fullName>
    </submittedName>
</protein>
<evidence type="ECO:0000313" key="3">
    <source>
        <dbReference type="EMBL" id="WZN66884.1"/>
    </source>
</evidence>
<feature type="compositionally biased region" description="Basic and acidic residues" evidence="1">
    <location>
        <begin position="8"/>
        <end position="21"/>
    </location>
</feature>
<dbReference type="AlphaFoldDB" id="A0AAX4PKK9"/>
<dbReference type="Pfam" id="PF08513">
    <property type="entry name" value="LisH"/>
    <property type="match status" value="1"/>
</dbReference>
<dbReference type="InterPro" id="IPR024964">
    <property type="entry name" value="CTLH/CRA"/>
</dbReference>
<evidence type="ECO:0000259" key="2">
    <source>
        <dbReference type="PROSITE" id="PS50897"/>
    </source>
</evidence>
<evidence type="ECO:0000256" key="1">
    <source>
        <dbReference type="SAM" id="MobiDB-lite"/>
    </source>
</evidence>
<dbReference type="Proteomes" id="UP001472866">
    <property type="component" value="Chromosome 17"/>
</dbReference>
<dbReference type="PROSITE" id="PS50896">
    <property type="entry name" value="LISH"/>
    <property type="match status" value="1"/>
</dbReference>
<dbReference type="InterPro" id="IPR050618">
    <property type="entry name" value="Ubq-SigPath_Reg"/>
</dbReference>
<gene>
    <name evidence="3" type="ORF">HKI87_17g84550</name>
</gene>
<organism evidence="3 4">
    <name type="scientific">Chloropicon roscoffensis</name>
    <dbReference type="NCBI Taxonomy" id="1461544"/>
    <lineage>
        <taxon>Eukaryota</taxon>
        <taxon>Viridiplantae</taxon>
        <taxon>Chlorophyta</taxon>
        <taxon>Chloropicophyceae</taxon>
        <taxon>Chloropicales</taxon>
        <taxon>Chloropicaceae</taxon>
        <taxon>Chloropicon</taxon>
    </lineage>
</organism>
<dbReference type="SMART" id="SM00757">
    <property type="entry name" value="CRA"/>
    <property type="match status" value="1"/>
</dbReference>
<feature type="compositionally biased region" description="Polar residues" evidence="1">
    <location>
        <begin position="227"/>
        <end position="240"/>
    </location>
</feature>
<reference evidence="3 4" key="1">
    <citation type="submission" date="2024-03" db="EMBL/GenBank/DDBJ databases">
        <title>Complete genome sequence of the green alga Chloropicon roscoffensis RCC1871.</title>
        <authorList>
            <person name="Lemieux C."/>
            <person name="Pombert J.-F."/>
            <person name="Otis C."/>
            <person name="Turmel M."/>
        </authorList>
    </citation>
    <scope>NUCLEOTIDE SEQUENCE [LARGE SCALE GENOMIC DNA]</scope>
    <source>
        <strain evidence="3 4">RCC1871</strain>
    </source>
</reference>
<dbReference type="SMART" id="SM00667">
    <property type="entry name" value="LisH"/>
    <property type="match status" value="1"/>
</dbReference>
<keyword evidence="4" id="KW-1185">Reference proteome</keyword>
<name>A0AAX4PKK9_9CHLO</name>
<feature type="region of interest" description="Disordered" evidence="1">
    <location>
        <begin position="1"/>
        <end position="21"/>
    </location>
</feature>
<proteinExistence type="predicted"/>
<accession>A0AAX4PKK9</accession>
<dbReference type="InterPro" id="IPR006594">
    <property type="entry name" value="LisH"/>
</dbReference>
<dbReference type="Pfam" id="PF10607">
    <property type="entry name" value="CTLH"/>
    <property type="match status" value="1"/>
</dbReference>
<feature type="domain" description="CTLH" evidence="2">
    <location>
        <begin position="67"/>
        <end position="124"/>
    </location>
</feature>
<dbReference type="InterPro" id="IPR006595">
    <property type="entry name" value="CTLH_C"/>
</dbReference>
<dbReference type="EMBL" id="CP151517">
    <property type="protein sequence ID" value="WZN66884.1"/>
    <property type="molecule type" value="Genomic_DNA"/>
</dbReference>
<dbReference type="SMART" id="SM00668">
    <property type="entry name" value="CTLH"/>
    <property type="match status" value="1"/>
</dbReference>
<dbReference type="InterPro" id="IPR013144">
    <property type="entry name" value="CRA_dom"/>
</dbReference>
<sequence length="240" mass="27491">MASLGKPGEMRQGSRDAWGHDAKGTVEVKKERMNRLVMNYFVTEGHVDAAREFARESGTATEVDLDTIKDRMLIRRAVQRGEVTEAMDRVNDLNPEILEHDSRLFFHLQQQRLIELIRQKEVDKALLFAQEYLAPLGEENPAFLEELERTLALLAFEDPSTSPVKDLLGVQRRQQAASELNSAILHAQCQEKEPKLPNLLKLLKWSQNRLDEFSDAPYPRMDDFETGETTRSSLQTPMLE</sequence>
<dbReference type="PANTHER" id="PTHR12864">
    <property type="entry name" value="RAN BINDING PROTEIN 9-RELATED"/>
    <property type="match status" value="1"/>
</dbReference>